<gene>
    <name evidence="6" type="ORF">D9757_014881</name>
</gene>
<evidence type="ECO:0000313" key="7">
    <source>
        <dbReference type="Proteomes" id="UP000518752"/>
    </source>
</evidence>
<dbReference type="InterPro" id="IPR041078">
    <property type="entry name" value="Plavaka"/>
</dbReference>
<keyword evidence="3" id="KW-0378">Hydrolase</keyword>
<dbReference type="Pfam" id="PF18759">
    <property type="entry name" value="Plavaka"/>
    <property type="match status" value="1"/>
</dbReference>
<dbReference type="PROSITE" id="PS50600">
    <property type="entry name" value="ULP_PROTEASE"/>
    <property type="match status" value="1"/>
</dbReference>
<organism evidence="6 7">
    <name type="scientific">Collybiopsis confluens</name>
    <dbReference type="NCBI Taxonomy" id="2823264"/>
    <lineage>
        <taxon>Eukaryota</taxon>
        <taxon>Fungi</taxon>
        <taxon>Dikarya</taxon>
        <taxon>Basidiomycota</taxon>
        <taxon>Agaricomycotina</taxon>
        <taxon>Agaricomycetes</taxon>
        <taxon>Agaricomycetidae</taxon>
        <taxon>Agaricales</taxon>
        <taxon>Marasmiineae</taxon>
        <taxon>Omphalotaceae</taxon>
        <taxon>Collybiopsis</taxon>
    </lineage>
</organism>
<dbReference type="InterPro" id="IPR003653">
    <property type="entry name" value="Peptidase_C48_C"/>
</dbReference>
<dbReference type="Proteomes" id="UP000518752">
    <property type="component" value="Unassembled WGS sequence"/>
</dbReference>
<protein>
    <recommendedName>
        <fullName evidence="5">Ubiquitin-like protease family profile domain-containing protein</fullName>
    </recommendedName>
</protein>
<reference evidence="6 7" key="1">
    <citation type="journal article" date="2020" name="ISME J.">
        <title>Uncovering the hidden diversity of litter-decomposition mechanisms in mushroom-forming fungi.</title>
        <authorList>
            <person name="Floudas D."/>
            <person name="Bentzer J."/>
            <person name="Ahren D."/>
            <person name="Johansson T."/>
            <person name="Persson P."/>
            <person name="Tunlid A."/>
        </authorList>
    </citation>
    <scope>NUCLEOTIDE SEQUENCE [LARGE SCALE GENOMIC DNA]</scope>
    <source>
        <strain evidence="6 7">CBS 406.79</strain>
    </source>
</reference>
<comment type="caution">
    <text evidence="6">The sequence shown here is derived from an EMBL/GenBank/DDBJ whole genome shotgun (WGS) entry which is preliminary data.</text>
</comment>
<dbReference type="GO" id="GO:0006508">
    <property type="term" value="P:proteolysis"/>
    <property type="evidence" value="ECO:0007669"/>
    <property type="project" value="UniProtKB-KW"/>
</dbReference>
<dbReference type="GO" id="GO:0019783">
    <property type="term" value="F:ubiquitin-like protein peptidase activity"/>
    <property type="evidence" value="ECO:0007669"/>
    <property type="project" value="UniProtKB-ARBA"/>
</dbReference>
<evidence type="ECO:0000313" key="6">
    <source>
        <dbReference type="EMBL" id="KAF5343706.1"/>
    </source>
</evidence>
<dbReference type="Pfam" id="PF02902">
    <property type="entry name" value="Peptidase_C48"/>
    <property type="match status" value="1"/>
</dbReference>
<feature type="region of interest" description="Disordered" evidence="4">
    <location>
        <begin position="1023"/>
        <end position="1048"/>
    </location>
</feature>
<dbReference type="Gene3D" id="3.40.395.10">
    <property type="entry name" value="Adenoviral Proteinase, Chain A"/>
    <property type="match status" value="1"/>
</dbReference>
<sequence>MISSTQVEQARNSPYHRWNKLPHVTFSHFSTLGVARWVDDEVINHFITKWCKTGTTLGLSTFFACKHLFQQVTCINAKSGALTLEDQSQVLRWCRKAVQNLCLHPSWDAVFIPIHEGSCHWYSAWIDFSRKRIEIYDSLREVCTTNRPKPLLLRKNTSLMLVLMWLTEVLSHMRGVPVRLSNNPGTDWTFDSHSEIRNKREHHCEDRFSFSDNMAGKRLRLAQDILRDCESSLLPMDISCPVCNKTFSRPQDQLAHLNLTRDKDHRRHVHHQNQILDRRFVRALETAIQAKRNGSRRRARKLRSTNGRVIGVSNVNARKIGRNQEFFAASASASSFPTLPMDVDIGVAVQKDTEQLDDALFEQTLDEIFRRLGSSGDDESGDFVFLPDPAAGAVDNTLDSGPPLYRSNHSLVEDGTPSICIWHPTAGKVFGSQPNVHERWRELFSKQGPEGDKRYKPFVSRLEWEMARWAVMEKVSQKSFDRLLQIPNMKENLGLNIGGVRSMLKKVDEIPDRCGPWYTKKLTFKDRPNEHFVVRHRNPLSAIKALWGDPALANSLVYKPSKLFQADSDQTEGNRIYNEMWTAGFWNAAQNEHLMEVLQQLIPEGGTVAPVILASDKTQLTQFTGNKNAYPVYLTIGNIPKSLRRKPGSRACTLIAYLFADKLDKVGLNDTSLKLRNYELFHRSMSVILEPLKTAGHPSGPGIQMVGSDGAVRRVYPLLAAYIADYPEQCLVTCTKYGTCPKCQCPAQKLDITTVSAPRTQEWTGGVIQQARTLFQGRGRAIHACAMESEVAGGDYEPFWVGFPLMDIHQCITPDILHQLYQGVFKHLVGWVQKIVGEKELDERIRALPLTDGVRHFAKGISGLAQLSGTEHRHIARFLLACLIGKIDDRGVVACRGILHFIHLAQYPSHDGNTLRYMQEALNTWHQSREFFVTAGARTHFKIPKLHSLLHYADSIRWLGTTDNYNTEAFERLHIDAAKEGWRSSNKRDYFPQMVQFLSRKEKISSFDFYQSSENLNSHICNDFKTAGGENPMDPNDSDDSDDPDDKDIVIGITKSRPDQVVESTMIRLAKQPHEPRKKLSHILVSHCAPGFITQLKLFLRSLLPGNQVGNKNNALQSPLPFSVVEVWHHFKLTPLKILDEPERAILRATPFSRNNSNPRYDTVLVLDSDEAESTAVAGCRAARVRVIFRLPQVVKRHGFPISAPRFWPSEPLAYVTWFTRFEGAPNKVTGMYRVEPARASNGEAQGAIIPLSDVRQHCMLAPSRREWERGWTSHNILDEFIGAGPSEIQDGLFQLKDFDERVTAFAGAVCRQSKGVDNSISLMFSAL</sequence>
<proteinExistence type="inferred from homology"/>
<keyword evidence="2" id="KW-0645">Protease</keyword>
<dbReference type="InterPro" id="IPR038765">
    <property type="entry name" value="Papain-like_cys_pep_sf"/>
</dbReference>
<comment type="similarity">
    <text evidence="1">Belongs to the peptidase C48 family.</text>
</comment>
<evidence type="ECO:0000256" key="4">
    <source>
        <dbReference type="SAM" id="MobiDB-lite"/>
    </source>
</evidence>
<dbReference type="OrthoDB" id="3252362at2759"/>
<feature type="compositionally biased region" description="Acidic residues" evidence="4">
    <location>
        <begin position="1036"/>
        <end position="1046"/>
    </location>
</feature>
<dbReference type="GO" id="GO:0008234">
    <property type="term" value="F:cysteine-type peptidase activity"/>
    <property type="evidence" value="ECO:0007669"/>
    <property type="project" value="InterPro"/>
</dbReference>
<evidence type="ECO:0000256" key="1">
    <source>
        <dbReference type="ARBA" id="ARBA00005234"/>
    </source>
</evidence>
<feature type="domain" description="Ubiquitin-like protease family profile" evidence="5">
    <location>
        <begin position="22"/>
        <end position="663"/>
    </location>
</feature>
<name>A0A8H5FNW4_9AGAR</name>
<evidence type="ECO:0000256" key="3">
    <source>
        <dbReference type="ARBA" id="ARBA00022801"/>
    </source>
</evidence>
<evidence type="ECO:0000259" key="5">
    <source>
        <dbReference type="PROSITE" id="PS50600"/>
    </source>
</evidence>
<dbReference type="EMBL" id="JAACJN010000438">
    <property type="protein sequence ID" value="KAF5343706.1"/>
    <property type="molecule type" value="Genomic_DNA"/>
</dbReference>
<accession>A0A8H5FNW4</accession>
<evidence type="ECO:0000256" key="2">
    <source>
        <dbReference type="ARBA" id="ARBA00022670"/>
    </source>
</evidence>
<keyword evidence="7" id="KW-1185">Reference proteome</keyword>
<dbReference type="SUPFAM" id="SSF54001">
    <property type="entry name" value="Cysteine proteinases"/>
    <property type="match status" value="1"/>
</dbReference>